<feature type="compositionally biased region" description="Low complexity" evidence="1">
    <location>
        <begin position="114"/>
        <end position="127"/>
    </location>
</feature>
<evidence type="ECO:0000256" key="1">
    <source>
        <dbReference type="SAM" id="MobiDB-lite"/>
    </source>
</evidence>
<sequence length="201" mass="22627">GPGFDRNGDCFERPRARSDNPVAAAARLAPVHEGDTATQAWHNDGQRRPVAHCAPRCRAPRLVRIARRIGPQRKSRGCSNDTVRTPFHILQVVPQRAQPRRGRLARRARRATDAGRGTAAAPRVGRPLQRRARARLPRAPQQRTHTPTGQPRSGRDRLWERSSERQGWGHEQERASAQTMDQCRCLALKSLMIEISSLITR</sequence>
<dbReference type="Proteomes" id="UP000245768">
    <property type="component" value="Unassembled WGS sequence"/>
</dbReference>
<feature type="region of interest" description="Disordered" evidence="1">
    <location>
        <begin position="29"/>
        <end position="48"/>
    </location>
</feature>
<organism evidence="2 3">
    <name type="scientific">Acaromyces ingoldii</name>
    <dbReference type="NCBI Taxonomy" id="215250"/>
    <lineage>
        <taxon>Eukaryota</taxon>
        <taxon>Fungi</taxon>
        <taxon>Dikarya</taxon>
        <taxon>Basidiomycota</taxon>
        <taxon>Ustilaginomycotina</taxon>
        <taxon>Exobasidiomycetes</taxon>
        <taxon>Exobasidiales</taxon>
        <taxon>Cryptobasidiaceae</taxon>
        <taxon>Acaromyces</taxon>
    </lineage>
</organism>
<name>A0A316YJD5_9BASI</name>
<feature type="non-terminal residue" evidence="2">
    <location>
        <position position="1"/>
    </location>
</feature>
<proteinExistence type="predicted"/>
<dbReference type="RefSeq" id="XP_025375926.1">
    <property type="nucleotide sequence ID" value="XM_025518223.1"/>
</dbReference>
<evidence type="ECO:0000313" key="2">
    <source>
        <dbReference type="EMBL" id="PWN88728.1"/>
    </source>
</evidence>
<dbReference type="AlphaFoldDB" id="A0A316YJD5"/>
<feature type="compositionally biased region" description="Basic residues" evidence="1">
    <location>
        <begin position="98"/>
        <end position="109"/>
    </location>
</feature>
<accession>A0A316YJD5</accession>
<gene>
    <name evidence="2" type="ORF">FA10DRAFT_172002</name>
</gene>
<feature type="region of interest" description="Disordered" evidence="1">
    <location>
        <begin position="94"/>
        <end position="176"/>
    </location>
</feature>
<protein>
    <submittedName>
        <fullName evidence="2">Uncharacterized protein</fullName>
    </submittedName>
</protein>
<feature type="compositionally biased region" description="Basic and acidic residues" evidence="1">
    <location>
        <begin position="153"/>
        <end position="174"/>
    </location>
</feature>
<evidence type="ECO:0000313" key="3">
    <source>
        <dbReference type="Proteomes" id="UP000245768"/>
    </source>
</evidence>
<keyword evidence="3" id="KW-1185">Reference proteome</keyword>
<reference evidence="2 3" key="1">
    <citation type="journal article" date="2018" name="Mol. Biol. Evol.">
        <title>Broad Genomic Sampling Reveals a Smut Pathogenic Ancestry of the Fungal Clade Ustilaginomycotina.</title>
        <authorList>
            <person name="Kijpornyongpan T."/>
            <person name="Mondo S.J."/>
            <person name="Barry K."/>
            <person name="Sandor L."/>
            <person name="Lee J."/>
            <person name="Lipzen A."/>
            <person name="Pangilinan J."/>
            <person name="LaButti K."/>
            <person name="Hainaut M."/>
            <person name="Henrissat B."/>
            <person name="Grigoriev I.V."/>
            <person name="Spatafora J.W."/>
            <person name="Aime M.C."/>
        </authorList>
    </citation>
    <scope>NUCLEOTIDE SEQUENCE [LARGE SCALE GENOMIC DNA]</scope>
    <source>
        <strain evidence="2 3">MCA 4198</strain>
    </source>
</reference>
<dbReference type="EMBL" id="KZ819638">
    <property type="protein sequence ID" value="PWN88728.1"/>
    <property type="molecule type" value="Genomic_DNA"/>
</dbReference>
<dbReference type="InParanoid" id="A0A316YJD5"/>
<dbReference type="GeneID" id="37040139"/>